<dbReference type="Pfam" id="PF03787">
    <property type="entry name" value="RAMPs"/>
    <property type="match status" value="1"/>
</dbReference>
<evidence type="ECO:0000313" key="3">
    <source>
        <dbReference type="EMBL" id="MBE9222616.1"/>
    </source>
</evidence>
<dbReference type="InterPro" id="IPR005537">
    <property type="entry name" value="RAMP_III_fam"/>
</dbReference>
<accession>A0ABR9V512</accession>
<keyword evidence="1" id="KW-0051">Antiviral defense</keyword>
<dbReference type="Proteomes" id="UP000654604">
    <property type="component" value="Unassembled WGS sequence"/>
</dbReference>
<comment type="caution">
    <text evidence="3">The sequence shown here is derived from an EMBL/GenBank/DDBJ whole genome shotgun (WGS) entry which is preliminary data.</text>
</comment>
<evidence type="ECO:0000259" key="2">
    <source>
        <dbReference type="Pfam" id="PF03787"/>
    </source>
</evidence>
<proteinExistence type="predicted"/>
<gene>
    <name evidence="3" type="ORF">IQ215_07885</name>
</gene>
<organism evidence="3 4">
    <name type="scientific">Cyanobacterium stanieri LEGE 03274</name>
    <dbReference type="NCBI Taxonomy" id="1828756"/>
    <lineage>
        <taxon>Bacteria</taxon>
        <taxon>Bacillati</taxon>
        <taxon>Cyanobacteriota</taxon>
        <taxon>Cyanophyceae</taxon>
        <taxon>Oscillatoriophycideae</taxon>
        <taxon>Chroococcales</taxon>
        <taxon>Geminocystaceae</taxon>
        <taxon>Cyanobacterium</taxon>
    </lineage>
</organism>
<dbReference type="RefSeq" id="WP_193800770.1">
    <property type="nucleotide sequence ID" value="NZ_JADEWC010000014.1"/>
</dbReference>
<evidence type="ECO:0000313" key="4">
    <source>
        <dbReference type="Proteomes" id="UP000654604"/>
    </source>
</evidence>
<protein>
    <recommendedName>
        <fullName evidence="2">CRISPR type III-associated protein domain-containing protein</fullName>
    </recommendedName>
</protein>
<dbReference type="EMBL" id="JADEWC010000014">
    <property type="protein sequence ID" value="MBE9222616.1"/>
    <property type="molecule type" value="Genomic_DNA"/>
</dbReference>
<evidence type="ECO:0000256" key="1">
    <source>
        <dbReference type="ARBA" id="ARBA00023118"/>
    </source>
</evidence>
<sequence>MGTLQQGLQSLKQDLKNELNIEVKDTQPVEESIIMPSPEQVPMMYRAQVSGRCSLQYGKNQKDLDRWTEEWVYPNKKDEPSYQFKKPQLALDDGVYRFEIEFPWRVFSNCGQDSIFRPVIGKDGIPFIPGSGIKGLFRRLLEWADISDDDKRTIQNYCGTADKPATLRFLRAYPLGDWAQTKRVTPRNKNEEIRYQMVDICHPQQKKQVEGGGRPQAIALISFYKPTFVFELSSIKPLGLTEWQHIEQLLRKALNQGIGGKTSNGYGLYNAPQDKNLYPLAFHLFAKGVSPLLRNDEPEFRPNLFKATLRGHVSRLLGGATNNVDTVKIKVNQLFGDNSPGSLQLYWETLPEFLTMGTYGRENTPIYENQGILYLDVKKNNNNQDIAFLQKVMEFAFIMGGFGKSWRRVYHPDFMNYNTRAIGCHWWGSWQKPDQPLNINNPQQLTQFLNGLFNTCQQYLNINNNQQYINNWRESWHPQNVKVFSKVVAKSELITLFHEDKFKYTPAIGGKNRGDKRPKYVSCVWHRMLPIENNQYLEIMTVFRGDNQLWNGQKANFEKEITERNFGLTWGNKN</sequence>
<feature type="domain" description="CRISPR type III-associated protein" evidence="2">
    <location>
        <begin position="122"/>
        <end position="269"/>
    </location>
</feature>
<keyword evidence="4" id="KW-1185">Reference proteome</keyword>
<name>A0ABR9V512_9CHRO</name>
<reference evidence="3 4" key="1">
    <citation type="submission" date="2020-10" db="EMBL/GenBank/DDBJ databases">
        <authorList>
            <person name="Castelo-Branco R."/>
            <person name="Eusebio N."/>
            <person name="Adriana R."/>
            <person name="Vieira A."/>
            <person name="Brugerolle De Fraissinette N."/>
            <person name="Rezende De Castro R."/>
            <person name="Schneider M.P."/>
            <person name="Vasconcelos V."/>
            <person name="Leao P.N."/>
        </authorList>
    </citation>
    <scope>NUCLEOTIDE SEQUENCE [LARGE SCALE GENOMIC DNA]</scope>
    <source>
        <strain evidence="3 4">LEGE 03274</strain>
    </source>
</reference>